<dbReference type="InterPro" id="IPR058548">
    <property type="entry name" value="MlaB-like_STAS"/>
</dbReference>
<dbReference type="CDD" id="cd07043">
    <property type="entry name" value="STAS_anti-anti-sigma_factors"/>
    <property type="match status" value="1"/>
</dbReference>
<feature type="domain" description="STAS" evidence="1">
    <location>
        <begin position="1"/>
        <end position="96"/>
    </location>
</feature>
<dbReference type="AlphaFoldDB" id="A0A2S4LYG3"/>
<dbReference type="PROSITE" id="PS50801">
    <property type="entry name" value="STAS"/>
    <property type="match status" value="1"/>
</dbReference>
<dbReference type="EMBL" id="PQFZ01000019">
    <property type="protein sequence ID" value="POR47405.1"/>
    <property type="molecule type" value="Genomic_DNA"/>
</dbReference>
<evidence type="ECO:0000259" key="1">
    <source>
        <dbReference type="PROSITE" id="PS50801"/>
    </source>
</evidence>
<dbReference type="InterPro" id="IPR002645">
    <property type="entry name" value="STAS_dom"/>
</dbReference>
<evidence type="ECO:0000313" key="3">
    <source>
        <dbReference type="Proteomes" id="UP000236919"/>
    </source>
</evidence>
<dbReference type="SUPFAM" id="SSF52091">
    <property type="entry name" value="SpoIIaa-like"/>
    <property type="match status" value="1"/>
</dbReference>
<dbReference type="InterPro" id="IPR052746">
    <property type="entry name" value="MlaB_ABC_Transporter"/>
</dbReference>
<dbReference type="Pfam" id="PF13466">
    <property type="entry name" value="STAS_2"/>
    <property type="match status" value="1"/>
</dbReference>
<dbReference type="PANTHER" id="PTHR35849:SF2">
    <property type="entry name" value="BLR2341 PROTEIN"/>
    <property type="match status" value="1"/>
</dbReference>
<dbReference type="Proteomes" id="UP000236919">
    <property type="component" value="Unassembled WGS sequence"/>
</dbReference>
<gene>
    <name evidence="2" type="ORF">CYD53_11989</name>
</gene>
<dbReference type="PANTHER" id="PTHR35849">
    <property type="entry name" value="BLR2341 PROTEIN"/>
    <property type="match status" value="1"/>
</dbReference>
<keyword evidence="3" id="KW-1185">Reference proteome</keyword>
<proteinExistence type="predicted"/>
<dbReference type="InterPro" id="IPR036513">
    <property type="entry name" value="STAS_dom_sf"/>
</dbReference>
<sequence length="96" mass="9811">MPIINMPADCSLRSISSCHAEMVAALKSEGDLSVDCSAITTCDITGIQLLVSAAKTAEAAGRVMRLAGVPETLGMALARAGLALSPAADRILINEV</sequence>
<comment type="caution">
    <text evidence="2">The sequence shown here is derived from an EMBL/GenBank/DDBJ whole genome shotgun (WGS) entry which is preliminary data.</text>
</comment>
<reference evidence="2 3" key="1">
    <citation type="submission" date="2018-01" db="EMBL/GenBank/DDBJ databases">
        <title>Genomic Encyclopedia of Type Strains, Phase III (KMG-III): the genomes of soil and plant-associated and newly described type strains.</title>
        <authorList>
            <person name="Whitman W."/>
        </authorList>
    </citation>
    <scope>NUCLEOTIDE SEQUENCE [LARGE SCALE GENOMIC DNA]</scope>
    <source>
        <strain evidence="2 3">1131</strain>
    </source>
</reference>
<evidence type="ECO:0000313" key="2">
    <source>
        <dbReference type="EMBL" id="POR47405.1"/>
    </source>
</evidence>
<accession>A0A2S4LYG3</accession>
<dbReference type="Gene3D" id="3.30.750.24">
    <property type="entry name" value="STAS domain"/>
    <property type="match status" value="1"/>
</dbReference>
<dbReference type="OrthoDB" id="8448830at2"/>
<organism evidence="2 3">
    <name type="scientific">Bosea psychrotolerans</name>
    <dbReference type="NCBI Taxonomy" id="1871628"/>
    <lineage>
        <taxon>Bacteria</taxon>
        <taxon>Pseudomonadati</taxon>
        <taxon>Pseudomonadota</taxon>
        <taxon>Alphaproteobacteria</taxon>
        <taxon>Hyphomicrobiales</taxon>
        <taxon>Boseaceae</taxon>
        <taxon>Bosea</taxon>
    </lineage>
</organism>
<name>A0A2S4LYG3_9HYPH</name>
<protein>
    <submittedName>
        <fullName evidence="2">STAS domain-containing protein</fullName>
    </submittedName>
</protein>